<dbReference type="AlphaFoldDB" id="C1MGF4"/>
<proteinExistence type="predicted"/>
<protein>
    <submittedName>
        <fullName evidence="2">Predicted protein</fullName>
    </submittedName>
</protein>
<feature type="region of interest" description="Disordered" evidence="1">
    <location>
        <begin position="85"/>
        <end position="152"/>
    </location>
</feature>
<accession>C1MGF4</accession>
<dbReference type="EMBL" id="GG663735">
    <property type="protein sequence ID" value="EEH60016.1"/>
    <property type="molecule type" value="Genomic_DNA"/>
</dbReference>
<evidence type="ECO:0000313" key="3">
    <source>
        <dbReference type="Proteomes" id="UP000001876"/>
    </source>
</evidence>
<keyword evidence="3" id="KW-1185">Reference proteome</keyword>
<sequence>MRASSVEELRAALLSQRKLTDEALAKLDDCVGAADDGDGAPSASPRSDVSSSSFFVDAEKLGVVAKEVLAHLDSWTSTWKRALRSLDSPASSPEPGGGERAEDAATRVPHKPRAMQGVGPAMGGLDLGELRRKISSAKSAPEDGGFGGGGARTVEVVPIGGKTMARDAPAGGDGKPPWMKELAARKARDAES</sequence>
<reference evidence="2 3" key="1">
    <citation type="journal article" date="2009" name="Science">
        <title>Green evolution and dynamic adaptations revealed by genomes of the marine picoeukaryotes Micromonas.</title>
        <authorList>
            <person name="Worden A.Z."/>
            <person name="Lee J.H."/>
            <person name="Mock T."/>
            <person name="Rouze P."/>
            <person name="Simmons M.P."/>
            <person name="Aerts A.L."/>
            <person name="Allen A.E."/>
            <person name="Cuvelier M.L."/>
            <person name="Derelle E."/>
            <person name="Everett M.V."/>
            <person name="Foulon E."/>
            <person name="Grimwood J."/>
            <person name="Gundlach H."/>
            <person name="Henrissat B."/>
            <person name="Napoli C."/>
            <person name="McDonald S.M."/>
            <person name="Parker M.S."/>
            <person name="Rombauts S."/>
            <person name="Salamov A."/>
            <person name="Von Dassow P."/>
            <person name="Badger J.H."/>
            <person name="Coutinho P.M."/>
            <person name="Demir E."/>
            <person name="Dubchak I."/>
            <person name="Gentemann C."/>
            <person name="Eikrem W."/>
            <person name="Gready J.E."/>
            <person name="John U."/>
            <person name="Lanier W."/>
            <person name="Lindquist E.A."/>
            <person name="Lucas S."/>
            <person name="Mayer K.F."/>
            <person name="Moreau H."/>
            <person name="Not F."/>
            <person name="Otillar R."/>
            <person name="Panaud O."/>
            <person name="Pangilinan J."/>
            <person name="Paulsen I."/>
            <person name="Piegu B."/>
            <person name="Poliakov A."/>
            <person name="Robbens S."/>
            <person name="Schmutz J."/>
            <person name="Toulza E."/>
            <person name="Wyss T."/>
            <person name="Zelensky A."/>
            <person name="Zhou K."/>
            <person name="Armbrust E.V."/>
            <person name="Bhattacharya D."/>
            <person name="Goodenough U.W."/>
            <person name="Van de Peer Y."/>
            <person name="Grigoriev I.V."/>
        </authorList>
    </citation>
    <scope>NUCLEOTIDE SEQUENCE [LARGE SCALE GENOMIC DNA]</scope>
    <source>
        <strain evidence="2 3">CCMP1545</strain>
    </source>
</reference>
<evidence type="ECO:0000313" key="2">
    <source>
        <dbReference type="EMBL" id="EEH60016.1"/>
    </source>
</evidence>
<dbReference type="OMA" id="GNKPREM"/>
<organism evidence="3">
    <name type="scientific">Micromonas pusilla (strain CCMP1545)</name>
    <name type="common">Picoplanktonic green alga</name>
    <dbReference type="NCBI Taxonomy" id="564608"/>
    <lineage>
        <taxon>Eukaryota</taxon>
        <taxon>Viridiplantae</taxon>
        <taxon>Chlorophyta</taxon>
        <taxon>Mamiellophyceae</taxon>
        <taxon>Mamiellales</taxon>
        <taxon>Mamiellaceae</taxon>
        <taxon>Micromonas</taxon>
    </lineage>
</organism>
<dbReference type="Proteomes" id="UP000001876">
    <property type="component" value="Unassembled WGS sequence"/>
</dbReference>
<dbReference type="RefSeq" id="XP_003054764.1">
    <property type="nucleotide sequence ID" value="XM_003054718.1"/>
</dbReference>
<dbReference type="KEGG" id="mpp:MICPUCDRAFT_49793"/>
<dbReference type="GeneID" id="9681055"/>
<name>C1MGF4_MICPC</name>
<evidence type="ECO:0000256" key="1">
    <source>
        <dbReference type="SAM" id="MobiDB-lite"/>
    </source>
</evidence>
<feature type="region of interest" description="Disordered" evidence="1">
    <location>
        <begin position="31"/>
        <end position="51"/>
    </location>
</feature>
<feature type="compositionally biased region" description="Low complexity" evidence="1">
    <location>
        <begin position="39"/>
        <end position="51"/>
    </location>
</feature>
<gene>
    <name evidence="2" type="ORF">MICPUCDRAFT_49793</name>
</gene>